<protein>
    <submittedName>
        <fullName evidence="1">Uncharacterized protein</fullName>
    </submittedName>
</protein>
<reference evidence="2" key="2">
    <citation type="submission" date="2015-01" db="EMBL/GenBank/DDBJ databases">
        <title>Evolutionary Origins and Diversification of the Mycorrhizal Mutualists.</title>
        <authorList>
            <consortium name="DOE Joint Genome Institute"/>
            <consortium name="Mycorrhizal Genomics Consortium"/>
            <person name="Kohler A."/>
            <person name="Kuo A."/>
            <person name="Nagy L.G."/>
            <person name="Floudas D."/>
            <person name="Copeland A."/>
            <person name="Barry K.W."/>
            <person name="Cichocki N."/>
            <person name="Veneault-Fourrey C."/>
            <person name="LaButti K."/>
            <person name="Lindquist E.A."/>
            <person name="Lipzen A."/>
            <person name="Lundell T."/>
            <person name="Morin E."/>
            <person name="Murat C."/>
            <person name="Riley R."/>
            <person name="Ohm R."/>
            <person name="Sun H."/>
            <person name="Tunlid A."/>
            <person name="Henrissat B."/>
            <person name="Grigoriev I.V."/>
            <person name="Hibbett D.S."/>
            <person name="Martin F."/>
        </authorList>
    </citation>
    <scope>NUCLEOTIDE SEQUENCE [LARGE SCALE GENOMIC DNA]</scope>
    <source>
        <strain evidence="2">UH-Slu-Lm8-n1</strain>
    </source>
</reference>
<accession>A0A0D0AX72</accession>
<dbReference type="InParanoid" id="A0A0D0AX72"/>
<evidence type="ECO:0000313" key="2">
    <source>
        <dbReference type="Proteomes" id="UP000054485"/>
    </source>
</evidence>
<dbReference type="EMBL" id="KN835365">
    <property type="protein sequence ID" value="KIK38967.1"/>
    <property type="molecule type" value="Genomic_DNA"/>
</dbReference>
<gene>
    <name evidence="1" type="ORF">CY34DRAFT_808822</name>
</gene>
<feature type="non-terminal residue" evidence="1">
    <location>
        <position position="51"/>
    </location>
</feature>
<proteinExistence type="predicted"/>
<keyword evidence="2" id="KW-1185">Reference proteome</keyword>
<evidence type="ECO:0000313" key="1">
    <source>
        <dbReference type="EMBL" id="KIK38967.1"/>
    </source>
</evidence>
<organism evidence="1 2">
    <name type="scientific">Suillus luteus UH-Slu-Lm8-n1</name>
    <dbReference type="NCBI Taxonomy" id="930992"/>
    <lineage>
        <taxon>Eukaryota</taxon>
        <taxon>Fungi</taxon>
        <taxon>Dikarya</taxon>
        <taxon>Basidiomycota</taxon>
        <taxon>Agaricomycotina</taxon>
        <taxon>Agaricomycetes</taxon>
        <taxon>Agaricomycetidae</taxon>
        <taxon>Boletales</taxon>
        <taxon>Suillineae</taxon>
        <taxon>Suillaceae</taxon>
        <taxon>Suillus</taxon>
    </lineage>
</organism>
<reference evidence="1 2" key="1">
    <citation type="submission" date="2014-04" db="EMBL/GenBank/DDBJ databases">
        <authorList>
            <consortium name="DOE Joint Genome Institute"/>
            <person name="Kuo A."/>
            <person name="Ruytinx J."/>
            <person name="Rineau F."/>
            <person name="Colpaert J."/>
            <person name="Kohler A."/>
            <person name="Nagy L.G."/>
            <person name="Floudas D."/>
            <person name="Copeland A."/>
            <person name="Barry K.W."/>
            <person name="Cichocki N."/>
            <person name="Veneault-Fourrey C."/>
            <person name="LaButti K."/>
            <person name="Lindquist E.A."/>
            <person name="Lipzen A."/>
            <person name="Lundell T."/>
            <person name="Morin E."/>
            <person name="Murat C."/>
            <person name="Sun H."/>
            <person name="Tunlid A."/>
            <person name="Henrissat B."/>
            <person name="Grigoriev I.V."/>
            <person name="Hibbett D.S."/>
            <person name="Martin F."/>
            <person name="Nordberg H.P."/>
            <person name="Cantor M.N."/>
            <person name="Hua S.X."/>
        </authorList>
    </citation>
    <scope>NUCLEOTIDE SEQUENCE [LARGE SCALE GENOMIC DNA]</scope>
    <source>
        <strain evidence="1 2">UH-Slu-Lm8-n1</strain>
    </source>
</reference>
<sequence>TTNISYMGVRIHSCILCDFYPRSNTIIDSIYVGEICKGESIHRIQRLEMLI</sequence>
<dbReference type="AlphaFoldDB" id="A0A0D0AX72"/>
<name>A0A0D0AX72_9AGAM</name>
<dbReference type="HOGENOM" id="CLU_3108031_0_0_1"/>
<dbReference type="Proteomes" id="UP000054485">
    <property type="component" value="Unassembled WGS sequence"/>
</dbReference>
<feature type="non-terminal residue" evidence="1">
    <location>
        <position position="1"/>
    </location>
</feature>